<evidence type="ECO:0000256" key="4">
    <source>
        <dbReference type="ARBA" id="ARBA00022741"/>
    </source>
</evidence>
<dbReference type="InterPro" id="IPR027417">
    <property type="entry name" value="P-loop_NTPase"/>
</dbReference>
<dbReference type="SMART" id="SM00962">
    <property type="entry name" value="SRP54"/>
    <property type="match status" value="1"/>
</dbReference>
<organism evidence="12">
    <name type="scientific">marine metagenome</name>
    <dbReference type="NCBI Taxonomy" id="408172"/>
    <lineage>
        <taxon>unclassified sequences</taxon>
        <taxon>metagenomes</taxon>
        <taxon>ecological metagenomes</taxon>
    </lineage>
</organism>
<keyword evidence="9" id="KW-0687">Ribonucleoprotein</keyword>
<dbReference type="InterPro" id="IPR000897">
    <property type="entry name" value="SRP54_GTPase_dom"/>
</dbReference>
<evidence type="ECO:0000256" key="3">
    <source>
        <dbReference type="ARBA" id="ARBA00022490"/>
    </source>
</evidence>
<dbReference type="InterPro" id="IPR036225">
    <property type="entry name" value="SRP/SRP_N"/>
</dbReference>
<comment type="subcellular location">
    <subcellularLocation>
        <location evidence="1">Cytoplasm</location>
    </subcellularLocation>
</comment>
<dbReference type="Pfam" id="PF00448">
    <property type="entry name" value="SRP54"/>
    <property type="match status" value="1"/>
</dbReference>
<keyword evidence="8" id="KW-0733">Signal recognition particle</keyword>
<dbReference type="PANTHER" id="PTHR11564:SF5">
    <property type="entry name" value="SIGNAL RECOGNITION PARTICLE SUBUNIT SRP54"/>
    <property type="match status" value="1"/>
</dbReference>
<dbReference type="EC" id="3.6.5.4" evidence="10"/>
<dbReference type="InterPro" id="IPR003593">
    <property type="entry name" value="AAA+_ATPase"/>
</dbReference>
<dbReference type="SUPFAM" id="SSF52540">
    <property type="entry name" value="P-loop containing nucleoside triphosphate hydrolases"/>
    <property type="match status" value="1"/>
</dbReference>
<dbReference type="InterPro" id="IPR042101">
    <property type="entry name" value="SRP54_N_sf"/>
</dbReference>
<evidence type="ECO:0000259" key="11">
    <source>
        <dbReference type="PROSITE" id="PS00300"/>
    </source>
</evidence>
<keyword evidence="5" id="KW-0378">Hydrolase</keyword>
<dbReference type="SUPFAM" id="SSF47446">
    <property type="entry name" value="Signal peptide-binding domain"/>
    <property type="match status" value="1"/>
</dbReference>
<gene>
    <name evidence="12" type="ORF">METZ01_LOCUS147321</name>
</gene>
<dbReference type="AlphaFoldDB" id="A0A382A060"/>
<feature type="domain" description="SRP54-type proteins GTP-binding" evidence="11">
    <location>
        <begin position="266"/>
        <end position="279"/>
    </location>
</feature>
<dbReference type="GO" id="GO:0005525">
    <property type="term" value="F:GTP binding"/>
    <property type="evidence" value="ECO:0007669"/>
    <property type="project" value="UniProtKB-KW"/>
</dbReference>
<keyword evidence="7" id="KW-0342">GTP-binding</keyword>
<dbReference type="Gene3D" id="1.10.260.30">
    <property type="entry name" value="Signal recognition particle, SRP54 subunit, M-domain"/>
    <property type="match status" value="1"/>
</dbReference>
<dbReference type="InterPro" id="IPR004780">
    <property type="entry name" value="SRP"/>
</dbReference>
<proteinExistence type="inferred from homology"/>
<dbReference type="GO" id="GO:0003924">
    <property type="term" value="F:GTPase activity"/>
    <property type="evidence" value="ECO:0007669"/>
    <property type="project" value="InterPro"/>
</dbReference>
<dbReference type="GO" id="GO:0008312">
    <property type="term" value="F:7S RNA binding"/>
    <property type="evidence" value="ECO:0007669"/>
    <property type="project" value="InterPro"/>
</dbReference>
<dbReference type="InterPro" id="IPR022941">
    <property type="entry name" value="SRP54"/>
</dbReference>
<dbReference type="Pfam" id="PF02978">
    <property type="entry name" value="SRP_SPB"/>
    <property type="match status" value="1"/>
</dbReference>
<evidence type="ECO:0000256" key="8">
    <source>
        <dbReference type="ARBA" id="ARBA00023135"/>
    </source>
</evidence>
<sequence length="441" mass="48910">MFDSITQRFDSIFRTLRGLGKITDENIDFTAREIRRALLEADVNFIVAKDFVNRVKDAAQGTKVLKTIKPGEQFISIIHKELVSVLGENANGLSLSADFNIILLVGLQGSGKTTTAAKLANKIKGMGKKVSLVAADTYRPGAVEQLKQLGKKIDVPVYYDHSNDPIKICTFGIKEAKAQDMDALIIDTAGRLHIDGEMMVEIQNIYDLTKPDEVFFIADSMTGQDMIASIKTFDEALDLTGIILTKLDGDARGGAALSIRGVTGVPIKFIGISEKINGLGDFNPKKIADKILGFGDIVSLVDRLEKVVDEEDIRKTEQKLVDNTLNFNDFRDQLHQIRKMGSMTDLIGMIPGISRKMRGLSLDENQLVWTEAIINSMTASERVKPETINSSRKKRIAEGSGRTVYEVNALIKKFSEMKKMMKKMKQKQSKFPGKRLLGKFS</sequence>
<accession>A0A382A060</accession>
<evidence type="ECO:0000256" key="5">
    <source>
        <dbReference type="ARBA" id="ARBA00022801"/>
    </source>
</evidence>
<dbReference type="InterPro" id="IPR004125">
    <property type="entry name" value="Signal_recog_particle_SRP54_M"/>
</dbReference>
<dbReference type="SMART" id="SM00963">
    <property type="entry name" value="SRP54_N"/>
    <property type="match status" value="1"/>
</dbReference>
<reference evidence="12" key="1">
    <citation type="submission" date="2018-05" db="EMBL/GenBank/DDBJ databases">
        <authorList>
            <person name="Lanie J.A."/>
            <person name="Ng W.-L."/>
            <person name="Kazmierczak K.M."/>
            <person name="Andrzejewski T.M."/>
            <person name="Davidsen T.M."/>
            <person name="Wayne K.J."/>
            <person name="Tettelin H."/>
            <person name="Glass J.I."/>
            <person name="Rusch D."/>
            <person name="Podicherti R."/>
            <person name="Tsui H.-C.T."/>
            <person name="Winkler M.E."/>
        </authorList>
    </citation>
    <scope>NUCLEOTIDE SEQUENCE</scope>
</reference>
<dbReference type="NCBIfam" id="TIGR00959">
    <property type="entry name" value="ffh"/>
    <property type="match status" value="1"/>
</dbReference>
<keyword evidence="4" id="KW-0547">Nucleotide-binding</keyword>
<keyword evidence="3" id="KW-0963">Cytoplasm</keyword>
<dbReference type="SMART" id="SM00382">
    <property type="entry name" value="AAA"/>
    <property type="match status" value="1"/>
</dbReference>
<protein>
    <recommendedName>
        <fullName evidence="10">signal-recognition-particle GTPase</fullName>
        <ecNumber evidence="10">3.6.5.4</ecNumber>
    </recommendedName>
</protein>
<comment type="similarity">
    <text evidence="2">Belongs to the GTP-binding SRP family. SRP54 subfamily.</text>
</comment>
<dbReference type="PANTHER" id="PTHR11564">
    <property type="entry name" value="SIGNAL RECOGNITION PARTICLE 54K PROTEIN SRP54"/>
    <property type="match status" value="1"/>
</dbReference>
<dbReference type="InterPro" id="IPR013822">
    <property type="entry name" value="Signal_recog_particl_SRP54_hlx"/>
</dbReference>
<dbReference type="CDD" id="cd18539">
    <property type="entry name" value="SRP_G"/>
    <property type="match status" value="1"/>
</dbReference>
<dbReference type="Gene3D" id="1.20.120.140">
    <property type="entry name" value="Signal recognition particle SRP54, nucleotide-binding domain"/>
    <property type="match status" value="1"/>
</dbReference>
<dbReference type="HAMAP" id="MF_00306">
    <property type="entry name" value="SRP54"/>
    <property type="match status" value="1"/>
</dbReference>
<evidence type="ECO:0000313" key="12">
    <source>
        <dbReference type="EMBL" id="SVA94467.1"/>
    </source>
</evidence>
<dbReference type="GO" id="GO:0006614">
    <property type="term" value="P:SRP-dependent cotranslational protein targeting to membrane"/>
    <property type="evidence" value="ECO:0007669"/>
    <property type="project" value="InterPro"/>
</dbReference>
<dbReference type="SUPFAM" id="SSF47364">
    <property type="entry name" value="Domain of the SRP/SRP receptor G-proteins"/>
    <property type="match status" value="1"/>
</dbReference>
<dbReference type="Gene3D" id="3.40.50.300">
    <property type="entry name" value="P-loop containing nucleotide triphosphate hydrolases"/>
    <property type="match status" value="1"/>
</dbReference>
<evidence type="ECO:0000256" key="9">
    <source>
        <dbReference type="ARBA" id="ARBA00023274"/>
    </source>
</evidence>
<keyword evidence="6" id="KW-0694">RNA-binding</keyword>
<dbReference type="InterPro" id="IPR036891">
    <property type="entry name" value="Signal_recog_part_SRP54_M_sf"/>
</dbReference>
<evidence type="ECO:0000256" key="6">
    <source>
        <dbReference type="ARBA" id="ARBA00022884"/>
    </source>
</evidence>
<name>A0A382A060_9ZZZZ</name>
<evidence type="ECO:0000256" key="2">
    <source>
        <dbReference type="ARBA" id="ARBA00005450"/>
    </source>
</evidence>
<dbReference type="PROSITE" id="PS00300">
    <property type="entry name" value="SRP54"/>
    <property type="match status" value="1"/>
</dbReference>
<evidence type="ECO:0000256" key="7">
    <source>
        <dbReference type="ARBA" id="ARBA00023134"/>
    </source>
</evidence>
<evidence type="ECO:0000256" key="10">
    <source>
        <dbReference type="ARBA" id="ARBA00035672"/>
    </source>
</evidence>
<dbReference type="Pfam" id="PF02881">
    <property type="entry name" value="SRP54_N"/>
    <property type="match status" value="1"/>
</dbReference>
<dbReference type="GO" id="GO:0005786">
    <property type="term" value="C:signal recognition particle, endoplasmic reticulum targeting"/>
    <property type="evidence" value="ECO:0007669"/>
    <property type="project" value="UniProtKB-KW"/>
</dbReference>
<dbReference type="EMBL" id="UINC01023227">
    <property type="protein sequence ID" value="SVA94467.1"/>
    <property type="molecule type" value="Genomic_DNA"/>
</dbReference>
<evidence type="ECO:0000256" key="1">
    <source>
        <dbReference type="ARBA" id="ARBA00004496"/>
    </source>
</evidence>